<evidence type="ECO:0000313" key="9">
    <source>
        <dbReference type="Proteomes" id="UP001501697"/>
    </source>
</evidence>
<keyword evidence="6 7" id="KW-0472">Membrane</keyword>
<feature type="transmembrane region" description="Helical" evidence="7">
    <location>
        <begin position="136"/>
        <end position="155"/>
    </location>
</feature>
<protein>
    <submittedName>
        <fullName evidence="8">Amino acid permease</fullName>
    </submittedName>
</protein>
<evidence type="ECO:0000313" key="8">
    <source>
        <dbReference type="EMBL" id="GAA3634467.1"/>
    </source>
</evidence>
<keyword evidence="9" id="KW-1185">Reference proteome</keyword>
<dbReference type="PIRSF" id="PIRSF006060">
    <property type="entry name" value="AA_transporter"/>
    <property type="match status" value="1"/>
</dbReference>
<feature type="transmembrane region" description="Helical" evidence="7">
    <location>
        <begin position="206"/>
        <end position="223"/>
    </location>
</feature>
<keyword evidence="5 7" id="KW-1133">Transmembrane helix</keyword>
<keyword evidence="2" id="KW-0813">Transport</keyword>
<evidence type="ECO:0000256" key="2">
    <source>
        <dbReference type="ARBA" id="ARBA00022448"/>
    </source>
</evidence>
<feature type="transmembrane region" description="Helical" evidence="7">
    <location>
        <begin position="298"/>
        <end position="326"/>
    </location>
</feature>
<dbReference type="RefSeq" id="WP_344737581.1">
    <property type="nucleotide sequence ID" value="NZ_BAAAYU010000005.1"/>
</dbReference>
<dbReference type="PANTHER" id="PTHR42770">
    <property type="entry name" value="AMINO ACID TRANSPORTER-RELATED"/>
    <property type="match status" value="1"/>
</dbReference>
<dbReference type="InterPro" id="IPR002293">
    <property type="entry name" value="AA/rel_permease1"/>
</dbReference>
<feature type="transmembrane region" description="Helical" evidence="7">
    <location>
        <begin position="167"/>
        <end position="186"/>
    </location>
</feature>
<proteinExistence type="predicted"/>
<dbReference type="EMBL" id="BAAAYU010000005">
    <property type="protein sequence ID" value="GAA3634467.1"/>
    <property type="molecule type" value="Genomic_DNA"/>
</dbReference>
<comment type="caution">
    <text evidence="8">The sequence shown here is derived from an EMBL/GenBank/DDBJ whole genome shotgun (WGS) entry which is preliminary data.</text>
</comment>
<feature type="transmembrane region" description="Helical" evidence="7">
    <location>
        <begin position="20"/>
        <end position="37"/>
    </location>
</feature>
<evidence type="ECO:0000256" key="4">
    <source>
        <dbReference type="ARBA" id="ARBA00022692"/>
    </source>
</evidence>
<dbReference type="Proteomes" id="UP001501697">
    <property type="component" value="Unassembled WGS sequence"/>
</dbReference>
<dbReference type="PANTHER" id="PTHR42770:SF15">
    <property type="entry name" value="GLUTAMATE_GAMMA-AMINOBUTYRATE ANTIPORTER-RELATED"/>
    <property type="match status" value="1"/>
</dbReference>
<keyword evidence="3" id="KW-1003">Cell membrane</keyword>
<evidence type="ECO:0000256" key="6">
    <source>
        <dbReference type="ARBA" id="ARBA00023136"/>
    </source>
</evidence>
<name>A0ABP7AKL0_9MICO</name>
<feature type="transmembrane region" description="Helical" evidence="7">
    <location>
        <begin position="347"/>
        <end position="368"/>
    </location>
</feature>
<comment type="subcellular location">
    <subcellularLocation>
        <location evidence="1">Cell membrane</location>
        <topology evidence="1">Multi-pass membrane protein</topology>
    </subcellularLocation>
</comment>
<evidence type="ECO:0000256" key="7">
    <source>
        <dbReference type="SAM" id="Phobius"/>
    </source>
</evidence>
<keyword evidence="4 7" id="KW-0812">Transmembrane</keyword>
<feature type="transmembrane region" description="Helical" evidence="7">
    <location>
        <begin position="374"/>
        <end position="395"/>
    </location>
</feature>
<feature type="transmembrane region" description="Helical" evidence="7">
    <location>
        <begin position="49"/>
        <end position="70"/>
    </location>
</feature>
<evidence type="ECO:0000256" key="1">
    <source>
        <dbReference type="ARBA" id="ARBA00004651"/>
    </source>
</evidence>
<dbReference type="NCBIfam" id="TIGR03813">
    <property type="entry name" value="put_Glu_GABA_T"/>
    <property type="match status" value="1"/>
</dbReference>
<dbReference type="InterPro" id="IPR050367">
    <property type="entry name" value="APC_superfamily"/>
</dbReference>
<feature type="transmembrane region" description="Helical" evidence="7">
    <location>
        <begin position="416"/>
        <end position="438"/>
    </location>
</feature>
<reference evidence="9" key="1">
    <citation type="journal article" date="2019" name="Int. J. Syst. Evol. Microbiol.">
        <title>The Global Catalogue of Microorganisms (GCM) 10K type strain sequencing project: providing services to taxonomists for standard genome sequencing and annotation.</title>
        <authorList>
            <consortium name="The Broad Institute Genomics Platform"/>
            <consortium name="The Broad Institute Genome Sequencing Center for Infectious Disease"/>
            <person name="Wu L."/>
            <person name="Ma J."/>
        </authorList>
    </citation>
    <scope>NUCLEOTIDE SEQUENCE [LARGE SCALE GENOMIC DNA]</scope>
    <source>
        <strain evidence="9">JCM 16544</strain>
    </source>
</reference>
<evidence type="ECO:0000256" key="5">
    <source>
        <dbReference type="ARBA" id="ARBA00022989"/>
    </source>
</evidence>
<evidence type="ECO:0000256" key="3">
    <source>
        <dbReference type="ARBA" id="ARBA00022475"/>
    </source>
</evidence>
<dbReference type="Pfam" id="PF13520">
    <property type="entry name" value="AA_permease_2"/>
    <property type="match status" value="1"/>
</dbReference>
<dbReference type="Gene3D" id="1.20.1740.10">
    <property type="entry name" value="Amino acid/polyamine transporter I"/>
    <property type="match status" value="1"/>
</dbReference>
<sequence length="515" mass="54875">MTTSTTKTGSTTGNAGKISIFGLALLNITAVVALNNLPAEAEYGLSSAFYFVFAAVFYLIPIALVAAELATGWSEKGGMFRWVGEAFRGRIGFMVMFIAWIEVCVFIPTALTFGAVSLAFIDPNEKEALAISGDNWFVIVVVLAVYLIATIITFLGSKGFATMAKWGGVIGVFIPMAVLIVGATAYAIGGNAPQMDVGWGEVLPDFAGFGTIVLAAGITQMYAGMEMNAVHVKEVKNPTRSYPLAIFLSAGVTVAIFVFGALAIAWVVPAKDINLTQAILVTYYDIFEWMGIPWGGSVAAIMLAVGVLVTVTTWVAGPSTGLLAGAKSGFLPPSWQKTNKHGAPTTILLIQAGLIIILAILFVVLPSVQAAYQILEQLATILYITVYLLMFSAAIRLRYSQPDRPRPFRLGKKGNGLMWIVAGCGFVVSAFVFVIEFIPPAQIDVGSPVVYTLLLIVSVLVVYAIPNVIYHFRKPSWKSQDPDYAPFTWEQKAEAPAVAKAAPEGTGTGEGTGHA</sequence>
<feature type="transmembrane region" description="Helical" evidence="7">
    <location>
        <begin position="91"/>
        <end position="116"/>
    </location>
</feature>
<gene>
    <name evidence="8" type="ORF">GCM10022200_17130</name>
</gene>
<feature type="transmembrane region" description="Helical" evidence="7">
    <location>
        <begin position="244"/>
        <end position="268"/>
    </location>
</feature>
<feature type="transmembrane region" description="Helical" evidence="7">
    <location>
        <begin position="450"/>
        <end position="470"/>
    </location>
</feature>
<dbReference type="InterPro" id="IPR022520">
    <property type="entry name" value="Glu/GABA_antiporter_put"/>
</dbReference>
<accession>A0ABP7AKL0</accession>
<organism evidence="8 9">
    <name type="scientific">Microbacterium awajiense</name>
    <dbReference type="NCBI Taxonomy" id="415214"/>
    <lineage>
        <taxon>Bacteria</taxon>
        <taxon>Bacillati</taxon>
        <taxon>Actinomycetota</taxon>
        <taxon>Actinomycetes</taxon>
        <taxon>Micrococcales</taxon>
        <taxon>Microbacteriaceae</taxon>
        <taxon>Microbacterium</taxon>
    </lineage>
</organism>